<dbReference type="Pfam" id="PF25653">
    <property type="entry name" value="HMG-CoA_red_N"/>
    <property type="match status" value="1"/>
</dbReference>
<comment type="caution">
    <text evidence="2">The sequence shown here is derived from an EMBL/GenBank/DDBJ whole genome shotgun (WGS) entry which is preliminary data.</text>
</comment>
<protein>
    <recommendedName>
        <fullName evidence="1">Hydroxymethylglutaryl-CoA reductase-like domain-containing protein</fullName>
    </recommendedName>
</protein>
<dbReference type="InterPro" id="IPR057868">
    <property type="entry name" value="HMG-CoA"/>
</dbReference>
<evidence type="ECO:0000313" key="3">
    <source>
        <dbReference type="Proteomes" id="UP001594351"/>
    </source>
</evidence>
<sequence length="127" mass="14442">MAEEYHTSKVFMAHLFRKGSLRVQKGRTSFVLENSTGEDILINKIESLAFDGRFIPLEDFLFLNIKKEVWKPTAVNNQNPLLFPQNVPLQVVIRNVELSSGMHNLRILFKAKTLGDIIVDVNDSLAT</sequence>
<name>A0ABV6Z3D3_UNCC1</name>
<feature type="domain" description="Hydroxymethylglutaryl-CoA reductase-like" evidence="1">
    <location>
        <begin position="14"/>
        <end position="125"/>
    </location>
</feature>
<dbReference type="Proteomes" id="UP001594351">
    <property type="component" value="Unassembled WGS sequence"/>
</dbReference>
<evidence type="ECO:0000313" key="2">
    <source>
        <dbReference type="EMBL" id="MFC1852947.1"/>
    </source>
</evidence>
<accession>A0ABV6Z3D3</accession>
<proteinExistence type="predicted"/>
<keyword evidence="3" id="KW-1185">Reference proteome</keyword>
<evidence type="ECO:0000259" key="1">
    <source>
        <dbReference type="Pfam" id="PF25653"/>
    </source>
</evidence>
<reference evidence="2 3" key="1">
    <citation type="submission" date="2024-09" db="EMBL/GenBank/DDBJ databases">
        <title>Laminarin stimulates single cell rates of sulfate reduction while oxygen inhibits transcriptomic activity in coastal marine sediment.</title>
        <authorList>
            <person name="Lindsay M."/>
            <person name="Orcutt B."/>
            <person name="Emerson D."/>
            <person name="Stepanauskas R."/>
            <person name="D'Angelo T."/>
        </authorList>
    </citation>
    <scope>NUCLEOTIDE SEQUENCE [LARGE SCALE GENOMIC DNA]</scope>
    <source>
        <strain evidence="2">SAG AM-311-K15</strain>
    </source>
</reference>
<gene>
    <name evidence="2" type="ORF">ACFL27_22335</name>
</gene>
<dbReference type="EMBL" id="JBHPBY010000394">
    <property type="protein sequence ID" value="MFC1852947.1"/>
    <property type="molecule type" value="Genomic_DNA"/>
</dbReference>
<organism evidence="2 3">
    <name type="scientific">candidate division CSSED10-310 bacterium</name>
    <dbReference type="NCBI Taxonomy" id="2855610"/>
    <lineage>
        <taxon>Bacteria</taxon>
        <taxon>Bacteria division CSSED10-310</taxon>
    </lineage>
</organism>